<name>A0A926EFS3_9FIRM</name>
<reference evidence="1" key="1">
    <citation type="submission" date="2020-08" db="EMBL/GenBank/DDBJ databases">
        <title>Genome public.</title>
        <authorList>
            <person name="Liu C."/>
            <person name="Sun Q."/>
        </authorList>
    </citation>
    <scope>NUCLEOTIDE SEQUENCE</scope>
    <source>
        <strain evidence="1">NSJ-12</strain>
    </source>
</reference>
<proteinExistence type="predicted"/>
<dbReference type="RefSeq" id="WP_249331744.1">
    <property type="nucleotide sequence ID" value="NZ_JACRSY010000005.1"/>
</dbReference>
<protein>
    <submittedName>
        <fullName evidence="1">Uncharacterized protein</fullName>
    </submittedName>
</protein>
<comment type="caution">
    <text evidence="1">The sequence shown here is derived from an EMBL/GenBank/DDBJ whole genome shotgun (WGS) entry which is preliminary data.</text>
</comment>
<dbReference type="AlphaFoldDB" id="A0A926EFS3"/>
<dbReference type="EMBL" id="JACRSY010000005">
    <property type="protein sequence ID" value="MBC8578714.1"/>
    <property type="molecule type" value="Genomic_DNA"/>
</dbReference>
<evidence type="ECO:0000313" key="1">
    <source>
        <dbReference type="EMBL" id="MBC8578714.1"/>
    </source>
</evidence>
<organism evidence="1 2">
    <name type="scientific">Zhenhengia yiwuensis</name>
    <dbReference type="NCBI Taxonomy" id="2763666"/>
    <lineage>
        <taxon>Bacteria</taxon>
        <taxon>Bacillati</taxon>
        <taxon>Bacillota</taxon>
        <taxon>Clostridia</taxon>
        <taxon>Lachnospirales</taxon>
        <taxon>Lachnospiraceae</taxon>
        <taxon>Zhenhengia</taxon>
    </lineage>
</organism>
<sequence>MQYTNSCINLIEDNIILNKDGDLKPNFPVLTQDMLESLWNELNQIIEDIRTSTLTIIE</sequence>
<dbReference type="Proteomes" id="UP000655830">
    <property type="component" value="Unassembled WGS sequence"/>
</dbReference>
<keyword evidence="2" id="KW-1185">Reference proteome</keyword>
<gene>
    <name evidence="1" type="ORF">H8718_04120</name>
</gene>
<accession>A0A926EFS3</accession>
<evidence type="ECO:0000313" key="2">
    <source>
        <dbReference type="Proteomes" id="UP000655830"/>
    </source>
</evidence>